<feature type="domain" description="Polysaccharide lyase 8 N-terminal alpha-helical" evidence="8">
    <location>
        <begin position="49"/>
        <end position="374"/>
    </location>
</feature>
<dbReference type="Gene3D" id="2.60.220.10">
    <property type="entry name" value="Polysaccharide lyase family 8-like, C-terminal"/>
    <property type="match status" value="1"/>
</dbReference>
<dbReference type="SUPFAM" id="SSF74650">
    <property type="entry name" value="Galactose mutarotase-like"/>
    <property type="match status" value="1"/>
</dbReference>
<dbReference type="GO" id="GO:0016829">
    <property type="term" value="F:lyase activity"/>
    <property type="evidence" value="ECO:0007669"/>
    <property type="project" value="UniProtKB-KW"/>
</dbReference>
<evidence type="ECO:0000313" key="10">
    <source>
        <dbReference type="Proteomes" id="UP000621266"/>
    </source>
</evidence>
<evidence type="ECO:0000259" key="7">
    <source>
        <dbReference type="Pfam" id="PF02884"/>
    </source>
</evidence>
<feature type="chain" id="PRO_5045946047" evidence="5">
    <location>
        <begin position="39"/>
        <end position="825"/>
    </location>
</feature>
<dbReference type="CDD" id="cd01083">
    <property type="entry name" value="GAG_Lyase"/>
    <property type="match status" value="1"/>
</dbReference>
<dbReference type="RefSeq" id="WP_156205617.1">
    <property type="nucleotide sequence ID" value="NZ_WHPN01000222.1"/>
</dbReference>
<accession>A0ABQ7FP38</accession>
<evidence type="ECO:0000256" key="4">
    <source>
        <dbReference type="SAM" id="MobiDB-lite"/>
    </source>
</evidence>
<evidence type="ECO:0000256" key="5">
    <source>
        <dbReference type="SAM" id="SignalP"/>
    </source>
</evidence>
<dbReference type="Pfam" id="PF02884">
    <property type="entry name" value="Lyase_8_C"/>
    <property type="match status" value="1"/>
</dbReference>
<dbReference type="InterPro" id="IPR008929">
    <property type="entry name" value="Chondroitin_lyas"/>
</dbReference>
<proteinExistence type="inferred from homology"/>
<dbReference type="PANTHER" id="PTHR38481:SF1">
    <property type="entry name" value="HYALURONATE LYASE"/>
    <property type="match status" value="1"/>
</dbReference>
<dbReference type="InterPro" id="IPR012970">
    <property type="entry name" value="Lyase_8_alpha_N"/>
</dbReference>
<gene>
    <name evidence="9" type="ORF">GCU69_09240</name>
</gene>
<dbReference type="Pfam" id="PF08124">
    <property type="entry name" value="Lyase_8_N"/>
    <property type="match status" value="1"/>
</dbReference>
<feature type="domain" description="Polysaccharide lyase family 8 C-terminal" evidence="7">
    <location>
        <begin position="691"/>
        <end position="755"/>
    </location>
</feature>
<dbReference type="InterPro" id="IPR004103">
    <property type="entry name" value="Lyase_8_C"/>
</dbReference>
<evidence type="ECO:0000256" key="2">
    <source>
        <dbReference type="ARBA" id="ARBA00022729"/>
    </source>
</evidence>
<name>A0ABQ7FP38_9ACTN</name>
<dbReference type="PANTHER" id="PTHR38481">
    <property type="entry name" value="HYALURONATE LYASE"/>
    <property type="match status" value="1"/>
</dbReference>
<dbReference type="SUPFAM" id="SSF48230">
    <property type="entry name" value="Chondroitin AC/alginate lyase"/>
    <property type="match status" value="1"/>
</dbReference>
<evidence type="ECO:0000313" key="9">
    <source>
        <dbReference type="EMBL" id="KAF4409384.1"/>
    </source>
</evidence>
<protein>
    <submittedName>
        <fullName evidence="9">Polysaccharide lyase 8 family protein</fullName>
    </submittedName>
</protein>
<dbReference type="Proteomes" id="UP000621266">
    <property type="component" value="Unassembled WGS sequence"/>
</dbReference>
<comment type="similarity">
    <text evidence="1">Belongs to the polysaccharide lyase 8 family.</text>
</comment>
<sequence length="825" mass="88652">MPAPWARRGFVKAWGGGAAALCLGATASAAIPHSTAHAADEFDVLRAKWRQLILGSGFSATTEPFRSKLGRLGKDATAWRATMEPADGSLWPAMVWLDPEPDLDAESYAFSDQMRKTCQRLCSMAEAYAQPGTGLTGDDAYAEEIVAGIRHVVDEVYNPGRSRYGNWWNWQIGGPQALLDAAVLLYDHLGPELISSLTAAVDHFVPESAVAEYTGTSTGANRVDLCRVIMLRGIVGRSAAKITLARDALAPVFPYVTRGDGFYADGSFIQHSAIPYIGGYGAVLFDGVGLLFALLKGSSYERTDPGSRLFLDTVDNAVAPFVYNGLLMDGVSGRGISRDGADDHTRAHALLASILLIGQGAGIEERTRWQAMVKGWIERDTYKPATTNTGLSLVRLARLRSLMDDRAVVASEEPVGHRLFHNMDRVVHRRHTWAACLSMASERIAHYEFGNGENGRGFHTGAGWLSWWGDDFGNDQYSDAFWPTVNPYRLPGITASTRKLSYGEGGNWGNPKPDAAWVGGTTDGEYAAVGQHLKGLSSTMAANKSWFFLDDAVVCLGAGITAADGVPVETTVDNRNLGASGNPVLTVDGRVQPSYQGWTDSFQDIRWAHVEGHAGYVFPRGATVNAVREARTGAWQDINTGGSPDPVTRRYLTLWHDHGTDPADATYVYVLLPGAGPGATSRRAGSNGWFRILSNSAGQQGIAVPRLGLTAVNFWARGEAGELSANAPCSVLVREHRDGTATVCVSDPARETTGLRVTWHRPVRSVLTRPSTLTSATTGRTLTLGFGDLTGQAGEPQKITVKPADWRSAPAVGNARPSGIEKSHA</sequence>
<dbReference type="Gene3D" id="1.50.10.100">
    <property type="entry name" value="Chondroitin AC/alginate lyase"/>
    <property type="match status" value="1"/>
</dbReference>
<dbReference type="InterPro" id="IPR011013">
    <property type="entry name" value="Gal_mutarotase_sf_dom"/>
</dbReference>
<dbReference type="Gene3D" id="2.70.98.10">
    <property type="match status" value="1"/>
</dbReference>
<dbReference type="InterPro" id="IPR006311">
    <property type="entry name" value="TAT_signal"/>
</dbReference>
<dbReference type="PROSITE" id="PS51318">
    <property type="entry name" value="TAT"/>
    <property type="match status" value="1"/>
</dbReference>
<keyword evidence="10" id="KW-1185">Reference proteome</keyword>
<feature type="region of interest" description="Disordered" evidence="4">
    <location>
        <begin position="805"/>
        <end position="825"/>
    </location>
</feature>
<keyword evidence="2 5" id="KW-0732">Signal</keyword>
<feature type="domain" description="Polysaccharide lyase family 8 central" evidence="6">
    <location>
        <begin position="417"/>
        <end position="675"/>
    </location>
</feature>
<evidence type="ECO:0000259" key="8">
    <source>
        <dbReference type="Pfam" id="PF08124"/>
    </source>
</evidence>
<dbReference type="Pfam" id="PF02278">
    <property type="entry name" value="Lyase_8"/>
    <property type="match status" value="1"/>
</dbReference>
<dbReference type="SUPFAM" id="SSF49863">
    <property type="entry name" value="Hyaluronate lyase-like, C-terminal domain"/>
    <property type="match status" value="1"/>
</dbReference>
<reference evidence="9 10" key="1">
    <citation type="submission" date="2019-10" db="EMBL/GenBank/DDBJ databases">
        <title>Streptomyces tenebrisbrunneis sp.nov., an endogenous actinomycete isolated from of Lycium ruthenicum.</title>
        <authorList>
            <person name="Ma L."/>
        </authorList>
    </citation>
    <scope>NUCLEOTIDE SEQUENCE [LARGE SCALE GENOMIC DNA]</scope>
    <source>
        <strain evidence="9 10">TRM 66187</strain>
    </source>
</reference>
<evidence type="ECO:0000256" key="3">
    <source>
        <dbReference type="ARBA" id="ARBA00023239"/>
    </source>
</evidence>
<evidence type="ECO:0000259" key="6">
    <source>
        <dbReference type="Pfam" id="PF02278"/>
    </source>
</evidence>
<dbReference type="InterPro" id="IPR038970">
    <property type="entry name" value="Lyase_8"/>
</dbReference>
<keyword evidence="3 9" id="KW-0456">Lyase</keyword>
<feature type="signal peptide" evidence="5">
    <location>
        <begin position="1"/>
        <end position="38"/>
    </location>
</feature>
<dbReference type="EMBL" id="WHPN01000222">
    <property type="protein sequence ID" value="KAF4409384.1"/>
    <property type="molecule type" value="Genomic_DNA"/>
</dbReference>
<dbReference type="InterPro" id="IPR011071">
    <property type="entry name" value="Lyase_8-like_C"/>
</dbReference>
<comment type="caution">
    <text evidence="9">The sequence shown here is derived from an EMBL/GenBank/DDBJ whole genome shotgun (WGS) entry which is preliminary data.</text>
</comment>
<dbReference type="InterPro" id="IPR014718">
    <property type="entry name" value="GH-type_carb-bd"/>
</dbReference>
<dbReference type="InterPro" id="IPR003159">
    <property type="entry name" value="Lyase_8_central_dom"/>
</dbReference>
<organism evidence="9 10">
    <name type="scientific">Streptomyces lycii</name>
    <dbReference type="NCBI Taxonomy" id="2654337"/>
    <lineage>
        <taxon>Bacteria</taxon>
        <taxon>Bacillati</taxon>
        <taxon>Actinomycetota</taxon>
        <taxon>Actinomycetes</taxon>
        <taxon>Kitasatosporales</taxon>
        <taxon>Streptomycetaceae</taxon>
        <taxon>Streptomyces</taxon>
    </lineage>
</organism>
<evidence type="ECO:0000256" key="1">
    <source>
        <dbReference type="ARBA" id="ARBA00006699"/>
    </source>
</evidence>